<protein>
    <submittedName>
        <fullName evidence="1">Uncharacterized protein</fullName>
    </submittedName>
</protein>
<accession>A0ABP0X5N3</accession>
<keyword evidence="2" id="KW-1185">Reference proteome</keyword>
<evidence type="ECO:0000313" key="1">
    <source>
        <dbReference type="EMBL" id="CAK9274414.1"/>
    </source>
</evidence>
<name>A0ABP0X5N3_9BRYO</name>
<evidence type="ECO:0000313" key="2">
    <source>
        <dbReference type="Proteomes" id="UP001497444"/>
    </source>
</evidence>
<gene>
    <name evidence="1" type="ORF">CSSPJE1EN1_LOCUS19892</name>
</gene>
<dbReference type="EMBL" id="OZ020101">
    <property type="protein sequence ID" value="CAK9274414.1"/>
    <property type="molecule type" value="Genomic_DNA"/>
</dbReference>
<sequence>MLPCEESDVECTRQERTARARVAARGVRGLEVQLAEGRPIQVPGTSNPGARPRSYATDLVFKPSNQCWADITPDIIQLKIWPCNIWI</sequence>
<organism evidence="1 2">
    <name type="scientific">Sphagnum jensenii</name>
    <dbReference type="NCBI Taxonomy" id="128206"/>
    <lineage>
        <taxon>Eukaryota</taxon>
        <taxon>Viridiplantae</taxon>
        <taxon>Streptophyta</taxon>
        <taxon>Embryophyta</taxon>
        <taxon>Bryophyta</taxon>
        <taxon>Sphagnophytina</taxon>
        <taxon>Sphagnopsida</taxon>
        <taxon>Sphagnales</taxon>
        <taxon>Sphagnaceae</taxon>
        <taxon>Sphagnum</taxon>
    </lineage>
</organism>
<dbReference type="Proteomes" id="UP001497444">
    <property type="component" value="Chromosome 6"/>
</dbReference>
<reference evidence="1" key="1">
    <citation type="submission" date="2024-02" db="EMBL/GenBank/DDBJ databases">
        <authorList>
            <consortium name="ELIXIR-Norway"/>
            <consortium name="Elixir Norway"/>
        </authorList>
    </citation>
    <scope>NUCLEOTIDE SEQUENCE</scope>
</reference>
<proteinExistence type="predicted"/>